<dbReference type="RefSeq" id="WP_344753848.1">
    <property type="nucleotide sequence ID" value="NZ_BAABBW010000003.1"/>
</dbReference>
<evidence type="ECO:0000313" key="1">
    <source>
        <dbReference type="EMBL" id="GAA4174923.1"/>
    </source>
</evidence>
<dbReference type="Gene3D" id="3.20.20.80">
    <property type="entry name" value="Glycosidases"/>
    <property type="match status" value="1"/>
</dbReference>
<name>A0ABP8A0K0_9MICO</name>
<protein>
    <submittedName>
        <fullName evidence="1">Family 1 glycosylhydrolase</fullName>
    </submittedName>
</protein>
<proteinExistence type="predicted"/>
<dbReference type="InterPro" id="IPR017853">
    <property type="entry name" value="GH"/>
</dbReference>
<evidence type="ECO:0000313" key="2">
    <source>
        <dbReference type="Proteomes" id="UP001501079"/>
    </source>
</evidence>
<accession>A0ABP8A0K0</accession>
<dbReference type="Proteomes" id="UP001501079">
    <property type="component" value="Unassembled WGS sequence"/>
</dbReference>
<keyword evidence="2" id="KW-1185">Reference proteome</keyword>
<dbReference type="EMBL" id="BAABBW010000003">
    <property type="protein sequence ID" value="GAA4174923.1"/>
    <property type="molecule type" value="Genomic_DNA"/>
</dbReference>
<organism evidence="1 2">
    <name type="scientific">Gryllotalpicola koreensis</name>
    <dbReference type="NCBI Taxonomy" id="993086"/>
    <lineage>
        <taxon>Bacteria</taxon>
        <taxon>Bacillati</taxon>
        <taxon>Actinomycetota</taxon>
        <taxon>Actinomycetes</taxon>
        <taxon>Micrococcales</taxon>
        <taxon>Microbacteriaceae</taxon>
        <taxon>Gryllotalpicola</taxon>
    </lineage>
</organism>
<dbReference type="SUPFAM" id="SSF51445">
    <property type="entry name" value="(Trans)glycosidases"/>
    <property type="match status" value="1"/>
</dbReference>
<dbReference type="InterPro" id="IPR001360">
    <property type="entry name" value="Glyco_hydro_1"/>
</dbReference>
<sequence length="406" mass="45865">MTDHDWTSDGRLHLGVGIEDTFIAEEELGQRKLDEYELTQHYENWREDLSLAAEVGAQFVRWGIPWYLVEPQPGEFDWRWIDEVAEHFQKLGLSCVVDLMHYGTPLWLENSFANGRYAERVAAYGRAVAERYAGVFDYFTPLNEPVVNALYCGENGVWPPRFVGDDGFAKIIAAVAKGIVLTQREIAAANPAAKFVHVDAGFRWTNEGPVRTRELLEQRRFIALDLVTGRVTPEHPLYGYLRDGGVSAADLEWLVASAVTPDVVGVNYYPGFTTLEFDENGVERGVEAGTAGLRELLLAYHERYGLPLAVTETSRGASVAERITWLDESIATVNELRAGGLPIVGYTWFPFFTLVDWLYRQGTKPADHWFVHMGLVDLERGADSRLIRHRTDAFGHYQEIARSLHE</sequence>
<reference evidence="2" key="1">
    <citation type="journal article" date="2019" name="Int. J. Syst. Evol. Microbiol.">
        <title>The Global Catalogue of Microorganisms (GCM) 10K type strain sequencing project: providing services to taxonomists for standard genome sequencing and annotation.</title>
        <authorList>
            <consortium name="The Broad Institute Genomics Platform"/>
            <consortium name="The Broad Institute Genome Sequencing Center for Infectious Disease"/>
            <person name="Wu L."/>
            <person name="Ma J."/>
        </authorList>
    </citation>
    <scope>NUCLEOTIDE SEQUENCE [LARGE SCALE GENOMIC DNA]</scope>
    <source>
        <strain evidence="2">JCM 17591</strain>
    </source>
</reference>
<dbReference type="Pfam" id="PF00232">
    <property type="entry name" value="Glyco_hydro_1"/>
    <property type="match status" value="1"/>
</dbReference>
<gene>
    <name evidence="1" type="ORF">GCM10022287_19540</name>
</gene>
<comment type="caution">
    <text evidence="1">The sequence shown here is derived from an EMBL/GenBank/DDBJ whole genome shotgun (WGS) entry which is preliminary data.</text>
</comment>